<evidence type="ECO:0000313" key="1">
    <source>
        <dbReference type="EMBL" id="KKN59264.1"/>
    </source>
</evidence>
<gene>
    <name evidence="1" type="ORF">LCGC14_0543630</name>
</gene>
<name>A0A0F9RWT6_9ZZZZ</name>
<dbReference type="EMBL" id="LAZR01000732">
    <property type="protein sequence ID" value="KKN59264.1"/>
    <property type="molecule type" value="Genomic_DNA"/>
</dbReference>
<comment type="caution">
    <text evidence="1">The sequence shown here is derived from an EMBL/GenBank/DDBJ whole genome shotgun (WGS) entry which is preliminary data.</text>
</comment>
<sequence>MEQYADYIEEDECPEPDYYGEYAPSQEQIDHAKSLVGKWCISKGTSCTPLLSNLLCKVLSVNDASRGGNPAQVRMIPFRNKAMFAFHTWWLIPHTDIFEVVDSGWLIPTSERPRKTECVIAYVSMSLRILWGWLSKESMSFKYRWWNTKGLPFNYLPPINSLISAVYDLGRAFKYGVYINKWL</sequence>
<protein>
    <submittedName>
        <fullName evidence="1">Uncharacterized protein</fullName>
    </submittedName>
</protein>
<dbReference type="AlphaFoldDB" id="A0A0F9RWT6"/>
<proteinExistence type="predicted"/>
<accession>A0A0F9RWT6</accession>
<reference evidence="1" key="1">
    <citation type="journal article" date="2015" name="Nature">
        <title>Complex archaea that bridge the gap between prokaryotes and eukaryotes.</title>
        <authorList>
            <person name="Spang A."/>
            <person name="Saw J.H."/>
            <person name="Jorgensen S.L."/>
            <person name="Zaremba-Niedzwiedzka K."/>
            <person name="Martijn J."/>
            <person name="Lind A.E."/>
            <person name="van Eijk R."/>
            <person name="Schleper C."/>
            <person name="Guy L."/>
            <person name="Ettema T.J."/>
        </authorList>
    </citation>
    <scope>NUCLEOTIDE SEQUENCE</scope>
</reference>
<organism evidence="1">
    <name type="scientific">marine sediment metagenome</name>
    <dbReference type="NCBI Taxonomy" id="412755"/>
    <lineage>
        <taxon>unclassified sequences</taxon>
        <taxon>metagenomes</taxon>
        <taxon>ecological metagenomes</taxon>
    </lineage>
</organism>